<protein>
    <submittedName>
        <fullName evidence="2">Periplasmic nitrate reductase, NapE protein</fullName>
    </submittedName>
</protein>
<dbReference type="RefSeq" id="WP_225236883.1">
    <property type="nucleotide sequence ID" value="NZ_JAHYBX010000001.1"/>
</dbReference>
<dbReference type="Proteomes" id="UP001198602">
    <property type="component" value="Unassembled WGS sequence"/>
</dbReference>
<gene>
    <name evidence="2" type="ORF">LE190_00490</name>
</gene>
<name>A0ABS7Y619_9BURK</name>
<keyword evidence="1" id="KW-0812">Transmembrane</keyword>
<sequence>MEAEPSPDRRVPPTRAQELKAFFFITCVLAPFLTFTGVIGYGFLVWMYQLVTGRLPGA</sequence>
<dbReference type="InterPro" id="IPR010649">
    <property type="entry name" value="NapE_TorE"/>
</dbReference>
<organism evidence="2 3">
    <name type="scientific">Massilia hydrophila</name>
    <dbReference type="NCBI Taxonomy" id="3044279"/>
    <lineage>
        <taxon>Bacteria</taxon>
        <taxon>Pseudomonadati</taxon>
        <taxon>Pseudomonadota</taxon>
        <taxon>Betaproteobacteria</taxon>
        <taxon>Burkholderiales</taxon>
        <taxon>Oxalobacteraceae</taxon>
        <taxon>Telluria group</taxon>
        <taxon>Massilia</taxon>
    </lineage>
</organism>
<feature type="transmembrane region" description="Helical" evidence="1">
    <location>
        <begin position="21"/>
        <end position="48"/>
    </location>
</feature>
<evidence type="ECO:0000313" key="3">
    <source>
        <dbReference type="Proteomes" id="UP001198602"/>
    </source>
</evidence>
<keyword evidence="1" id="KW-1133">Transmembrane helix</keyword>
<accession>A0ABS7Y619</accession>
<dbReference type="EMBL" id="JAHYBX010000001">
    <property type="protein sequence ID" value="MCA1854406.1"/>
    <property type="molecule type" value="Genomic_DNA"/>
</dbReference>
<evidence type="ECO:0000313" key="2">
    <source>
        <dbReference type="EMBL" id="MCA1854406.1"/>
    </source>
</evidence>
<proteinExistence type="predicted"/>
<comment type="caution">
    <text evidence="2">The sequence shown here is derived from an EMBL/GenBank/DDBJ whole genome shotgun (WGS) entry which is preliminary data.</text>
</comment>
<dbReference type="Pfam" id="PF06796">
    <property type="entry name" value="NapE"/>
    <property type="match status" value="1"/>
</dbReference>
<reference evidence="2 3" key="1">
    <citation type="submission" date="2021-07" db="EMBL/GenBank/DDBJ databases">
        <title>Characterization of Violacein-producing bacteria and related species.</title>
        <authorList>
            <person name="Wilson H.S."/>
            <person name="De Leon M.E."/>
        </authorList>
    </citation>
    <scope>NUCLEOTIDE SEQUENCE [LARGE SCALE GENOMIC DNA]</scope>
    <source>
        <strain evidence="2 3">HSC-2F05</strain>
    </source>
</reference>
<keyword evidence="1" id="KW-0472">Membrane</keyword>
<keyword evidence="3" id="KW-1185">Reference proteome</keyword>
<evidence type="ECO:0000256" key="1">
    <source>
        <dbReference type="SAM" id="Phobius"/>
    </source>
</evidence>